<dbReference type="GO" id="GO:0005085">
    <property type="term" value="F:guanyl-nucleotide exchange factor activity"/>
    <property type="evidence" value="ECO:0007669"/>
    <property type="project" value="TreeGrafter"/>
</dbReference>
<dbReference type="PANTHER" id="PTHR14407">
    <property type="entry name" value="HERMANSKY-PUDLAK SYNDROME 4 PROTEIN LIGHT-EAR PROTEIN-RELATED"/>
    <property type="match status" value="1"/>
</dbReference>
<protein>
    <submittedName>
        <fullName evidence="4">HPS4 biosis of lysosomal organelles complex 3 subunit 2</fullName>
    </submittedName>
</protein>
<gene>
    <name evidence="4" type="primary">HPS4</name>
</gene>
<evidence type="ECO:0000313" key="5">
    <source>
        <dbReference type="Proteomes" id="UP000472241"/>
    </source>
</evidence>
<keyword evidence="2" id="KW-0472">Membrane</keyword>
<dbReference type="InterPro" id="IPR026091">
    <property type="entry name" value="HPS4"/>
</dbReference>
<dbReference type="Proteomes" id="UP000472241">
    <property type="component" value="Unplaced"/>
</dbReference>
<dbReference type="Pfam" id="PF19031">
    <property type="entry name" value="Intu_longin_1"/>
    <property type="match status" value="1"/>
</dbReference>
<evidence type="ECO:0000256" key="1">
    <source>
        <dbReference type="SAM" id="MobiDB-lite"/>
    </source>
</evidence>
<reference evidence="4" key="2">
    <citation type="submission" date="2025-09" db="UniProtKB">
        <authorList>
            <consortium name="Ensembl"/>
        </authorList>
    </citation>
    <scope>IDENTIFICATION</scope>
</reference>
<dbReference type="GO" id="GO:1903232">
    <property type="term" value="P:melanosome assembly"/>
    <property type="evidence" value="ECO:0007669"/>
    <property type="project" value="TreeGrafter"/>
</dbReference>
<accession>A0A667GY00</accession>
<dbReference type="AlphaFoldDB" id="A0A667GY00"/>
<evidence type="ECO:0000313" key="4">
    <source>
        <dbReference type="Ensembl" id="ENSLCNP00005019987.1"/>
    </source>
</evidence>
<evidence type="ECO:0000259" key="3">
    <source>
        <dbReference type="Pfam" id="PF19031"/>
    </source>
</evidence>
<dbReference type="GO" id="GO:0006605">
    <property type="term" value="P:protein targeting"/>
    <property type="evidence" value="ECO:0007669"/>
    <property type="project" value="TreeGrafter"/>
</dbReference>
<feature type="compositionally biased region" description="Basic and acidic residues" evidence="1">
    <location>
        <begin position="320"/>
        <end position="336"/>
    </location>
</feature>
<reference evidence="4" key="1">
    <citation type="submission" date="2025-08" db="UniProtKB">
        <authorList>
            <consortium name="Ensembl"/>
        </authorList>
    </citation>
    <scope>IDENTIFICATION</scope>
</reference>
<feature type="transmembrane region" description="Helical" evidence="2">
    <location>
        <begin position="620"/>
        <end position="645"/>
    </location>
</feature>
<dbReference type="InterPro" id="IPR043987">
    <property type="entry name" value="CCZ1/INTU/HSP4_longin_1"/>
</dbReference>
<dbReference type="GO" id="GO:0005765">
    <property type="term" value="C:lysosomal membrane"/>
    <property type="evidence" value="ECO:0007669"/>
    <property type="project" value="TreeGrafter"/>
</dbReference>
<dbReference type="GO" id="GO:0031267">
    <property type="term" value="F:small GTPase binding"/>
    <property type="evidence" value="ECO:0007669"/>
    <property type="project" value="TreeGrafter"/>
</dbReference>
<dbReference type="GO" id="GO:0016192">
    <property type="term" value="P:vesicle-mediated transport"/>
    <property type="evidence" value="ECO:0007669"/>
    <property type="project" value="InterPro"/>
</dbReference>
<feature type="region of interest" description="Disordered" evidence="1">
    <location>
        <begin position="265"/>
        <end position="369"/>
    </location>
</feature>
<feature type="region of interest" description="Disordered" evidence="1">
    <location>
        <begin position="404"/>
        <end position="532"/>
    </location>
</feature>
<proteinExistence type="predicted"/>
<sequence>MATSTLTEPTSASWWNYFFLYDGSKVKEEGDPTRAGICYFYPPQTLLDQQELLCGQIAGVVRCISDLSASAPTLVRLRKLKFAVKVDGEYLWVLGCAVELPDVSCKQFLDQLIGVFNFYNGPVSLAYQNRSPEDLHAAWDTFIAQVLKNTSDLHKIFNSLWNLDRTKVEPLLLLKAALILQTCQRSPHILAGCILYKGLIVSTQLPPSLTAKVLIHPAAPRDQRIPAGGGALQEHGAALPANVQIMPVFLTEEEAISLHEFPMEQETSLAAPPAGLQEHSAQRWSTSAPTENATGHVGSAAWTLATTPEPTGPDVAWPDGKGENRRLPGHDLENVKPARQHSPARDKGPGLRGSLAREPRLPWAEEEPDLSEIHIPEARETGMCPGYFALPSTCAPDGGSPCFEECASDSGSQEPKPPDALSSFLSLSTPEIPPQNRALERHNDLPGDSSPAPSPREDRLPGRTSRPWSWPCSDSRQEGTMLPVGERGTEQPVGVRDSRSTPGGSDLAESQDDGPSADRNDPRSAPTSHEGLVPMNLYTHDVNGLVLSLLAEEPLLGDDAAIEEVYHSSLASLNGLEVHLKETLPKDAAAFPSRTYNFTHYDRIQNVLTSKERRAGPGCLLVVGGWGWVGGGGFILGAGAPLLVLRPELWTAVKRLLSRLEPAPTEFRIRLANTPLLICLFLVVSPTFGEKHTHVQISVIRSASKRWDPWAETGRCSFTGTARAAWHGGSRRWPTPWAPAPVAASHTLSQPTVPGVGRSAGGVPCHNLCVLFHKRTCHRWPPPRTAAFSGPSASCTRTLPGCLRCMR</sequence>
<organism evidence="4 5">
    <name type="scientific">Lynx canadensis</name>
    <name type="common">Canada lynx</name>
    <name type="synonym">Felis canadensis</name>
    <dbReference type="NCBI Taxonomy" id="61383"/>
    <lineage>
        <taxon>Eukaryota</taxon>
        <taxon>Metazoa</taxon>
        <taxon>Chordata</taxon>
        <taxon>Craniata</taxon>
        <taxon>Vertebrata</taxon>
        <taxon>Euteleostomi</taxon>
        <taxon>Mammalia</taxon>
        <taxon>Eutheria</taxon>
        <taxon>Laurasiatheria</taxon>
        <taxon>Carnivora</taxon>
        <taxon>Feliformia</taxon>
        <taxon>Felidae</taxon>
        <taxon>Felinae</taxon>
        <taxon>Lynx</taxon>
    </lineage>
</organism>
<evidence type="ECO:0000256" key="2">
    <source>
        <dbReference type="SAM" id="Phobius"/>
    </source>
</evidence>
<name>A0A667GY00_LYNCA</name>
<feature type="domain" description="CCZ1/INTU/HSP4 first Longin" evidence="3">
    <location>
        <begin position="15"/>
        <end position="121"/>
    </location>
</feature>
<dbReference type="GO" id="GO:0031085">
    <property type="term" value="C:BLOC-3 complex"/>
    <property type="evidence" value="ECO:0007669"/>
    <property type="project" value="TreeGrafter"/>
</dbReference>
<dbReference type="GO" id="GO:0031410">
    <property type="term" value="C:cytoplasmic vesicle"/>
    <property type="evidence" value="ECO:0007669"/>
    <property type="project" value="TreeGrafter"/>
</dbReference>
<feature type="compositionally biased region" description="Basic and acidic residues" evidence="1">
    <location>
        <begin position="343"/>
        <end position="360"/>
    </location>
</feature>
<feature type="compositionally biased region" description="Polar residues" evidence="1">
    <location>
        <begin position="282"/>
        <end position="293"/>
    </location>
</feature>
<dbReference type="PANTHER" id="PTHR14407:SF9">
    <property type="entry name" value="BLOC-3 COMPLEX MEMBER HPS4"/>
    <property type="match status" value="1"/>
</dbReference>
<dbReference type="Ensembl" id="ENSLCNT00005022373.1">
    <property type="protein sequence ID" value="ENSLCNP00005019987.1"/>
    <property type="gene ID" value="ENSLCNG00005013037.1"/>
</dbReference>
<keyword evidence="2" id="KW-1133">Transmembrane helix</keyword>
<keyword evidence="5" id="KW-1185">Reference proteome</keyword>
<keyword evidence="2" id="KW-0812">Transmembrane</keyword>